<accession>A0AA36IK82</accession>
<dbReference type="Proteomes" id="UP001178507">
    <property type="component" value="Unassembled WGS sequence"/>
</dbReference>
<name>A0AA36IK82_9DINO</name>
<evidence type="ECO:0000313" key="1">
    <source>
        <dbReference type="EMBL" id="CAJ1389091.1"/>
    </source>
</evidence>
<protein>
    <submittedName>
        <fullName evidence="1">Uncharacterized protein</fullName>
    </submittedName>
</protein>
<dbReference type="AlphaFoldDB" id="A0AA36IK82"/>
<reference evidence="1" key="1">
    <citation type="submission" date="2023-08" db="EMBL/GenBank/DDBJ databases">
        <authorList>
            <person name="Chen Y."/>
            <person name="Shah S."/>
            <person name="Dougan E. K."/>
            <person name="Thang M."/>
            <person name="Chan C."/>
        </authorList>
    </citation>
    <scope>NUCLEOTIDE SEQUENCE</scope>
</reference>
<proteinExistence type="predicted"/>
<keyword evidence="2" id="KW-1185">Reference proteome</keyword>
<dbReference type="EMBL" id="CAUJNA010001802">
    <property type="protein sequence ID" value="CAJ1389091.1"/>
    <property type="molecule type" value="Genomic_DNA"/>
</dbReference>
<evidence type="ECO:0000313" key="2">
    <source>
        <dbReference type="Proteomes" id="UP001178507"/>
    </source>
</evidence>
<sequence>MEGLDLLNVTVRSLVGNASVGQGALDIPPETSRTANISELEAYTHFLIYTKSSLVEQSTPEMHQIFDAKANVQNATLVDEDLDLEEIGGRISWLPPPDASRVWLYRAFLAEDELGAGRSQGQDVMAPSLEANLSAELPLEDFTHLVVYTASRLVEQTTPTASELSDTVRVVPRISFDDYDLDLTEVGGTVQWEAPSPDSFVVSYRIVLALRNDSLGNESILALLENETRSSGRWQALATLATQGAEAPSLALKELPLQGATHLLVFAASSLAEQQTPRALEIIDTEARASGLFFSDLDLDLEELAGEITWLEPLDMDFVEQYVVYLASSASGLDRWLLGSGAATNLLVPPETSSGGRSFVLVYTQSVLAEQTTPAALAISDLIAMASNLSFDDYDLDATDLGGNLTWALAEDEAFVTHYVVYFGQSCNGSANVTETWAALLSGSLVFTVQATSAQVEAAVAAALAEQFGASPGDVTISLSSASARRLQGEARRLASSTWLVTYQVLVPSMATARAAQQSSGTALVAKLSVQLQAQGVSGDVAATLVLVEFGSISLSSVAVNSLPELLPWTGLFNGSAVSFRRPAAKATRHDRCN</sequence>
<gene>
    <name evidence="1" type="ORF">EVOR1521_LOCUS14786</name>
</gene>
<comment type="caution">
    <text evidence="1">The sequence shown here is derived from an EMBL/GenBank/DDBJ whole genome shotgun (WGS) entry which is preliminary data.</text>
</comment>
<organism evidence="1 2">
    <name type="scientific">Effrenium voratum</name>
    <dbReference type="NCBI Taxonomy" id="2562239"/>
    <lineage>
        <taxon>Eukaryota</taxon>
        <taxon>Sar</taxon>
        <taxon>Alveolata</taxon>
        <taxon>Dinophyceae</taxon>
        <taxon>Suessiales</taxon>
        <taxon>Symbiodiniaceae</taxon>
        <taxon>Effrenium</taxon>
    </lineage>
</organism>